<evidence type="ECO:0000313" key="3">
    <source>
        <dbReference type="Proteomes" id="UP000335636"/>
    </source>
</evidence>
<sequence>AEERVPRLRRVVAVRRAGLPRTREEPLLARRIAPAPAGPALRSPALALSGGLGLPEGPEAPRALTAGPPRRGCRRVGWARRLRPARGEDGPCPDAEPRTARCGTGGAWARTGRRRGVPGWGRALSHARSPPPAFLPSPRRSRERWADASRGRRPSFVCARGPRASLGRPNFAAPDRLPSGSCEAWPVEEALGGAWGSPAGGRTERAALDNELGSSKPRPLLAGGVGRPAPPLLGGPTCEERAGCPSQVRRCFKAPRSRTSLHGRSHRL</sequence>
<keyword evidence="3" id="KW-1185">Reference proteome</keyword>
<reference evidence="2" key="1">
    <citation type="submission" date="2019-04" db="EMBL/GenBank/DDBJ databases">
        <authorList>
            <person name="Alioto T."/>
            <person name="Alioto T."/>
        </authorList>
    </citation>
    <scope>NUCLEOTIDE SEQUENCE [LARGE SCALE GENOMIC DNA]</scope>
</reference>
<accession>A0A5E4C280</accession>
<evidence type="ECO:0000313" key="2">
    <source>
        <dbReference type="EMBL" id="VTJ75918.1"/>
    </source>
</evidence>
<feature type="region of interest" description="Disordered" evidence="1">
    <location>
        <begin position="194"/>
        <end position="235"/>
    </location>
</feature>
<dbReference type="EMBL" id="CABDUW010000837">
    <property type="protein sequence ID" value="VTJ75918.1"/>
    <property type="molecule type" value="Genomic_DNA"/>
</dbReference>
<proteinExistence type="predicted"/>
<organism evidence="2 3">
    <name type="scientific">Marmota monax</name>
    <name type="common">Woodchuck</name>
    <dbReference type="NCBI Taxonomy" id="9995"/>
    <lineage>
        <taxon>Eukaryota</taxon>
        <taxon>Metazoa</taxon>
        <taxon>Chordata</taxon>
        <taxon>Craniata</taxon>
        <taxon>Vertebrata</taxon>
        <taxon>Euteleostomi</taxon>
        <taxon>Mammalia</taxon>
        <taxon>Eutheria</taxon>
        <taxon>Euarchontoglires</taxon>
        <taxon>Glires</taxon>
        <taxon>Rodentia</taxon>
        <taxon>Sciuromorpha</taxon>
        <taxon>Sciuridae</taxon>
        <taxon>Xerinae</taxon>
        <taxon>Marmotini</taxon>
        <taxon>Marmota</taxon>
    </lineage>
</organism>
<feature type="region of interest" description="Disordered" evidence="1">
    <location>
        <begin position="103"/>
        <end position="148"/>
    </location>
</feature>
<gene>
    <name evidence="2" type="ORF">MONAX_5E003572</name>
</gene>
<dbReference type="AlphaFoldDB" id="A0A5E4C280"/>
<dbReference type="Proteomes" id="UP000335636">
    <property type="component" value="Unassembled WGS sequence"/>
</dbReference>
<evidence type="ECO:0000256" key="1">
    <source>
        <dbReference type="SAM" id="MobiDB-lite"/>
    </source>
</evidence>
<feature type="non-terminal residue" evidence="2">
    <location>
        <position position="1"/>
    </location>
</feature>
<protein>
    <submittedName>
        <fullName evidence="2">Uncharacterized protein</fullName>
    </submittedName>
</protein>
<feature type="compositionally biased region" description="Low complexity" evidence="1">
    <location>
        <begin position="36"/>
        <end position="62"/>
    </location>
</feature>
<feature type="region of interest" description="Disordered" evidence="1">
    <location>
        <begin position="36"/>
        <end position="70"/>
    </location>
</feature>
<comment type="caution">
    <text evidence="2">The sequence shown here is derived from an EMBL/GenBank/DDBJ whole genome shotgun (WGS) entry which is preliminary data.</text>
</comment>
<name>A0A5E4C280_MARMO</name>